<dbReference type="HAMAP" id="MF_01820">
    <property type="entry name" value="GTPase_RsgA"/>
    <property type="match status" value="1"/>
</dbReference>
<dbReference type="InterPro" id="IPR031944">
    <property type="entry name" value="RsgA_N"/>
</dbReference>
<evidence type="ECO:0000256" key="2">
    <source>
        <dbReference type="ARBA" id="ARBA00022517"/>
    </source>
</evidence>
<evidence type="ECO:0000256" key="7">
    <source>
        <dbReference type="ARBA" id="ARBA00022833"/>
    </source>
</evidence>
<comment type="caution">
    <text evidence="13">The sequence shown here is derived from an EMBL/GenBank/DDBJ whole genome shotgun (WGS) entry which is preliminary data.</text>
</comment>
<dbReference type="PROSITE" id="PS51721">
    <property type="entry name" value="G_CP"/>
    <property type="match status" value="1"/>
</dbReference>
<keyword evidence="9 10" id="KW-0342">GTP-binding</keyword>
<feature type="binding site" evidence="10">
    <location>
        <begin position="159"/>
        <end position="167"/>
    </location>
    <ligand>
        <name>GTP</name>
        <dbReference type="ChEBI" id="CHEBI:37565"/>
    </ligand>
</feature>
<feature type="domain" description="EngC GTPase" evidence="11">
    <location>
        <begin position="67"/>
        <end position="215"/>
    </location>
</feature>
<evidence type="ECO:0000256" key="4">
    <source>
        <dbReference type="ARBA" id="ARBA00022730"/>
    </source>
</evidence>
<dbReference type="InterPro" id="IPR012340">
    <property type="entry name" value="NA-bd_OB-fold"/>
</dbReference>
<keyword evidence="3 10" id="KW-0479">Metal-binding</keyword>
<dbReference type="PANTHER" id="PTHR32120:SF11">
    <property type="entry name" value="SMALL RIBOSOMAL SUBUNIT BIOGENESIS GTPASE RSGA 1, MITOCHONDRIAL-RELATED"/>
    <property type="match status" value="1"/>
</dbReference>
<dbReference type="InterPro" id="IPR030378">
    <property type="entry name" value="G_CP_dom"/>
</dbReference>
<evidence type="ECO:0000256" key="1">
    <source>
        <dbReference type="ARBA" id="ARBA00022490"/>
    </source>
</evidence>
<feature type="binding site" evidence="10">
    <location>
        <position position="246"/>
    </location>
    <ligand>
        <name>Zn(2+)</name>
        <dbReference type="ChEBI" id="CHEBI:29105"/>
    </ligand>
</feature>
<comment type="subcellular location">
    <subcellularLocation>
        <location evidence="10">Cytoplasm</location>
    </subcellularLocation>
</comment>
<feature type="domain" description="CP-type G" evidence="12">
    <location>
        <begin position="58"/>
        <end position="217"/>
    </location>
</feature>
<dbReference type="GO" id="GO:0003924">
    <property type="term" value="F:GTPase activity"/>
    <property type="evidence" value="ECO:0007669"/>
    <property type="project" value="UniProtKB-UniRule"/>
</dbReference>
<keyword evidence="6 10" id="KW-0378">Hydrolase</keyword>
<evidence type="ECO:0000256" key="10">
    <source>
        <dbReference type="HAMAP-Rule" id="MF_01820"/>
    </source>
</evidence>
<evidence type="ECO:0000259" key="12">
    <source>
        <dbReference type="PROSITE" id="PS51721"/>
    </source>
</evidence>
<dbReference type="InterPro" id="IPR027417">
    <property type="entry name" value="P-loop_NTPase"/>
</dbReference>
<dbReference type="SUPFAM" id="SSF52540">
    <property type="entry name" value="P-loop containing nucleoside triphosphate hydrolases"/>
    <property type="match status" value="1"/>
</dbReference>
<comment type="cofactor">
    <cofactor evidence="10">
        <name>Zn(2+)</name>
        <dbReference type="ChEBI" id="CHEBI:29105"/>
    </cofactor>
    <text evidence="10">Binds 1 zinc ion per subunit.</text>
</comment>
<dbReference type="Gene3D" id="2.40.50.140">
    <property type="entry name" value="Nucleic acid-binding proteins"/>
    <property type="match status" value="1"/>
</dbReference>
<dbReference type="GO" id="GO:0005525">
    <property type="term" value="F:GTP binding"/>
    <property type="evidence" value="ECO:0007669"/>
    <property type="project" value="UniProtKB-UniRule"/>
</dbReference>
<evidence type="ECO:0000313" key="13">
    <source>
        <dbReference type="EMBL" id="HIS82685.1"/>
    </source>
</evidence>
<dbReference type="PANTHER" id="PTHR32120">
    <property type="entry name" value="SMALL RIBOSOMAL SUBUNIT BIOGENESIS GTPASE RSGA"/>
    <property type="match status" value="1"/>
</dbReference>
<comment type="subunit">
    <text evidence="10">Monomer. Associates with 30S ribosomal subunit, binds 16S rRNA.</text>
</comment>
<proteinExistence type="inferred from homology"/>
<evidence type="ECO:0000256" key="6">
    <source>
        <dbReference type="ARBA" id="ARBA00022801"/>
    </source>
</evidence>
<comment type="similarity">
    <text evidence="10">Belongs to the TRAFAC class YlqF/YawG GTPase family. RsgA subfamily.</text>
</comment>
<dbReference type="GO" id="GO:0046872">
    <property type="term" value="F:metal ion binding"/>
    <property type="evidence" value="ECO:0007669"/>
    <property type="project" value="UniProtKB-KW"/>
</dbReference>
<reference evidence="13" key="2">
    <citation type="journal article" date="2021" name="PeerJ">
        <title>Extensive microbial diversity within the chicken gut microbiome revealed by metagenomics and culture.</title>
        <authorList>
            <person name="Gilroy R."/>
            <person name="Ravi A."/>
            <person name="Getino M."/>
            <person name="Pursley I."/>
            <person name="Horton D.L."/>
            <person name="Alikhan N.F."/>
            <person name="Baker D."/>
            <person name="Gharbi K."/>
            <person name="Hall N."/>
            <person name="Watson M."/>
            <person name="Adriaenssens E.M."/>
            <person name="Foster-Nyarko E."/>
            <person name="Jarju S."/>
            <person name="Secka A."/>
            <person name="Antonio M."/>
            <person name="Oren A."/>
            <person name="Chaudhuri R.R."/>
            <person name="La Ragione R."/>
            <person name="Hildebrand F."/>
            <person name="Pallen M.J."/>
        </authorList>
    </citation>
    <scope>NUCLEOTIDE SEQUENCE</scope>
    <source>
        <strain evidence="13">CHK152-2994</strain>
    </source>
</reference>
<dbReference type="InterPro" id="IPR010914">
    <property type="entry name" value="RsgA_GTPase_dom"/>
</dbReference>
<keyword evidence="7 10" id="KW-0862">Zinc</keyword>
<dbReference type="AlphaFoldDB" id="A0A9D1FVC2"/>
<evidence type="ECO:0000256" key="9">
    <source>
        <dbReference type="ARBA" id="ARBA00023134"/>
    </source>
</evidence>
<dbReference type="EC" id="3.6.1.-" evidence="10"/>
<dbReference type="EMBL" id="DVJO01000078">
    <property type="protein sequence ID" value="HIS82685.1"/>
    <property type="molecule type" value="Genomic_DNA"/>
</dbReference>
<gene>
    <name evidence="10 13" type="primary">rsgA</name>
    <name evidence="13" type="ORF">IAD41_03665</name>
</gene>
<comment type="function">
    <text evidence="10">One of several proteins that assist in the late maturation steps of the functional core of the 30S ribosomal subunit. Helps release RbfA from mature subunits. May play a role in the assembly of ribosomal proteins into the subunit. Circularly permuted GTPase that catalyzes slow GTP hydrolysis, GTPase activity is stimulated by the 30S ribosomal subunit.</text>
</comment>
<evidence type="ECO:0000256" key="8">
    <source>
        <dbReference type="ARBA" id="ARBA00022884"/>
    </source>
</evidence>
<sequence>MAEGQIYKIHSDFYYIDTGVETFECKVREVLKKRKEKILVGDFVEFNDGYIEEIIPRKNFISRPAVANLDQIIIVSALKEPDLSFQQLNRYIALAKYYKIPPVLCFNKNDLKFDKILKTRIHDIYEPLGYKIVYTSATEHSGIKAFEKLLQDKTSVLCGNSGVGKSSLINAINPNLNLRTKEVSGKTQRGTHTTRHSEIIKLNDTSRIVDTPGFSNVKFDFLLPADLDLLFDEIAQFRDGCKYADCLHFHEDGCNVLAHLSQIDETRYDSYLAFVEEAKEFKERIKYEGRKTEHSKKTINNRTIAKISGKKRESARNTLKQKIIREIEDEDEGIN</sequence>
<dbReference type="NCBIfam" id="TIGR00157">
    <property type="entry name" value="ribosome small subunit-dependent GTPase A"/>
    <property type="match status" value="1"/>
</dbReference>
<keyword evidence="5 10" id="KW-0547">Nucleotide-binding</keyword>
<feature type="binding site" evidence="10">
    <location>
        <position position="254"/>
    </location>
    <ligand>
        <name>Zn(2+)</name>
        <dbReference type="ChEBI" id="CHEBI:29105"/>
    </ligand>
</feature>
<dbReference type="GO" id="GO:0042274">
    <property type="term" value="P:ribosomal small subunit biogenesis"/>
    <property type="evidence" value="ECO:0007669"/>
    <property type="project" value="UniProtKB-UniRule"/>
</dbReference>
<dbReference type="PROSITE" id="PS50936">
    <property type="entry name" value="ENGC_GTPASE"/>
    <property type="match status" value="1"/>
</dbReference>
<dbReference type="Pfam" id="PF03193">
    <property type="entry name" value="RsgA_GTPase"/>
    <property type="match status" value="1"/>
</dbReference>
<accession>A0A9D1FVC2</accession>
<organism evidence="13 14">
    <name type="scientific">Candidatus Scatenecus faecavium</name>
    <dbReference type="NCBI Taxonomy" id="2840915"/>
    <lineage>
        <taxon>Bacteria</taxon>
        <taxon>Candidatus Scatenecus</taxon>
    </lineage>
</organism>
<dbReference type="CDD" id="cd01854">
    <property type="entry name" value="YjeQ_EngC"/>
    <property type="match status" value="1"/>
</dbReference>
<evidence type="ECO:0000313" key="14">
    <source>
        <dbReference type="Proteomes" id="UP000824139"/>
    </source>
</evidence>
<keyword evidence="1 10" id="KW-0963">Cytoplasm</keyword>
<dbReference type="Gene3D" id="3.40.50.300">
    <property type="entry name" value="P-loop containing nucleotide triphosphate hydrolases"/>
    <property type="match status" value="1"/>
</dbReference>
<name>A0A9D1FVC2_9BACT</name>
<feature type="binding site" evidence="10">
    <location>
        <position position="248"/>
    </location>
    <ligand>
        <name>Zn(2+)</name>
        <dbReference type="ChEBI" id="CHEBI:29105"/>
    </ligand>
</feature>
<dbReference type="Gene3D" id="1.10.40.50">
    <property type="entry name" value="Probable gtpase engc, domain 3"/>
    <property type="match status" value="1"/>
</dbReference>
<dbReference type="SUPFAM" id="SSF50249">
    <property type="entry name" value="Nucleic acid-binding proteins"/>
    <property type="match status" value="1"/>
</dbReference>
<dbReference type="InterPro" id="IPR004881">
    <property type="entry name" value="Ribosome_biogen_GTPase_RsgA"/>
</dbReference>
<keyword evidence="8 10" id="KW-0694">RNA-binding</keyword>
<protein>
    <recommendedName>
        <fullName evidence="10">Small ribosomal subunit biogenesis GTPase RsgA</fullName>
        <ecNumber evidence="10">3.6.1.-</ecNumber>
    </recommendedName>
</protein>
<dbReference type="Pfam" id="PF16745">
    <property type="entry name" value="RsgA_N"/>
    <property type="match status" value="1"/>
</dbReference>
<dbReference type="Proteomes" id="UP000824139">
    <property type="component" value="Unassembled WGS sequence"/>
</dbReference>
<feature type="binding site" evidence="10">
    <location>
        <begin position="107"/>
        <end position="110"/>
    </location>
    <ligand>
        <name>GTP</name>
        <dbReference type="ChEBI" id="CHEBI:37565"/>
    </ligand>
</feature>
<reference evidence="13" key="1">
    <citation type="submission" date="2020-10" db="EMBL/GenBank/DDBJ databases">
        <authorList>
            <person name="Gilroy R."/>
        </authorList>
    </citation>
    <scope>NUCLEOTIDE SEQUENCE</scope>
    <source>
        <strain evidence="13">CHK152-2994</strain>
    </source>
</reference>
<keyword evidence="4 10" id="KW-0699">rRNA-binding</keyword>
<dbReference type="GO" id="GO:0019843">
    <property type="term" value="F:rRNA binding"/>
    <property type="evidence" value="ECO:0007669"/>
    <property type="project" value="UniProtKB-KW"/>
</dbReference>
<dbReference type="GO" id="GO:0005737">
    <property type="term" value="C:cytoplasm"/>
    <property type="evidence" value="ECO:0007669"/>
    <property type="project" value="UniProtKB-SubCell"/>
</dbReference>
<evidence type="ECO:0000259" key="11">
    <source>
        <dbReference type="PROSITE" id="PS50936"/>
    </source>
</evidence>
<evidence type="ECO:0000256" key="5">
    <source>
        <dbReference type="ARBA" id="ARBA00022741"/>
    </source>
</evidence>
<keyword evidence="2 10" id="KW-0690">Ribosome biogenesis</keyword>
<evidence type="ECO:0000256" key="3">
    <source>
        <dbReference type="ARBA" id="ARBA00022723"/>
    </source>
</evidence>
<feature type="binding site" evidence="10">
    <location>
        <position position="241"/>
    </location>
    <ligand>
        <name>Zn(2+)</name>
        <dbReference type="ChEBI" id="CHEBI:29105"/>
    </ligand>
</feature>